<evidence type="ECO:0000256" key="5">
    <source>
        <dbReference type="ARBA" id="ARBA00022490"/>
    </source>
</evidence>
<dbReference type="InterPro" id="IPR050644">
    <property type="entry name" value="PG_Glycine_Bridge_Synth"/>
</dbReference>
<gene>
    <name evidence="15" type="ORF">A0131_04545</name>
</gene>
<dbReference type="PANTHER" id="PTHR36174">
    <property type="entry name" value="LIPID II:GLYCINE GLYCYLTRANSFERASE"/>
    <property type="match status" value="1"/>
</dbReference>
<evidence type="ECO:0000256" key="8">
    <source>
        <dbReference type="ARBA" id="ARBA00022984"/>
    </source>
</evidence>
<dbReference type="Gene3D" id="1.20.58.90">
    <property type="match status" value="1"/>
</dbReference>
<dbReference type="GO" id="GO:0016755">
    <property type="term" value="F:aminoacyltransferase activity"/>
    <property type="evidence" value="ECO:0007669"/>
    <property type="project" value="InterPro"/>
</dbReference>
<dbReference type="SUPFAM" id="SSF46589">
    <property type="entry name" value="tRNA-binding arm"/>
    <property type="match status" value="1"/>
</dbReference>
<dbReference type="Gene3D" id="3.40.630.30">
    <property type="match status" value="2"/>
</dbReference>
<keyword evidence="7" id="KW-0133">Cell shape</keyword>
<evidence type="ECO:0000256" key="7">
    <source>
        <dbReference type="ARBA" id="ARBA00022960"/>
    </source>
</evidence>
<keyword evidence="5" id="KW-0963">Cytoplasm</keyword>
<dbReference type="Pfam" id="PF02388">
    <property type="entry name" value="FemAB"/>
    <property type="match status" value="1"/>
</dbReference>
<dbReference type="GO" id="GO:0008360">
    <property type="term" value="P:regulation of cell shape"/>
    <property type="evidence" value="ECO:0007669"/>
    <property type="project" value="UniProtKB-KW"/>
</dbReference>
<evidence type="ECO:0000256" key="14">
    <source>
        <dbReference type="SAM" id="Coils"/>
    </source>
</evidence>
<dbReference type="GO" id="GO:0000166">
    <property type="term" value="F:nucleotide binding"/>
    <property type="evidence" value="ECO:0007669"/>
    <property type="project" value="InterPro"/>
</dbReference>
<dbReference type="GO" id="GO:0071555">
    <property type="term" value="P:cell wall organization"/>
    <property type="evidence" value="ECO:0007669"/>
    <property type="project" value="UniProtKB-KW"/>
</dbReference>
<evidence type="ECO:0000256" key="13">
    <source>
        <dbReference type="ARBA" id="ARBA00047483"/>
    </source>
</evidence>
<organism evidence="15">
    <name type="scientific">Staphylococcus kloosii</name>
    <dbReference type="NCBI Taxonomy" id="29384"/>
    <lineage>
        <taxon>Bacteria</taxon>
        <taxon>Bacillati</taxon>
        <taxon>Bacillota</taxon>
        <taxon>Bacilli</taxon>
        <taxon>Bacillales</taxon>
        <taxon>Staphylococcaceae</taxon>
        <taxon>Staphylococcus</taxon>
    </lineage>
</organism>
<evidence type="ECO:0000256" key="1">
    <source>
        <dbReference type="ARBA" id="ARBA00004496"/>
    </source>
</evidence>
<evidence type="ECO:0000256" key="3">
    <source>
        <dbReference type="ARBA" id="ARBA00012466"/>
    </source>
</evidence>
<keyword evidence="14" id="KW-0175">Coiled coil</keyword>
<dbReference type="EMBL" id="LUGM01000002">
    <property type="protein sequence ID" value="KYH14068.1"/>
    <property type="molecule type" value="Genomic_DNA"/>
</dbReference>
<dbReference type="InterPro" id="IPR016181">
    <property type="entry name" value="Acyl_CoA_acyltransferase"/>
</dbReference>
<dbReference type="GO" id="GO:0005737">
    <property type="term" value="C:cytoplasm"/>
    <property type="evidence" value="ECO:0007669"/>
    <property type="project" value="UniProtKB-SubCell"/>
</dbReference>
<dbReference type="PANTHER" id="PTHR36174:SF2">
    <property type="entry name" value="AMINOACYLTRANSFERASE FEMA"/>
    <property type="match status" value="1"/>
</dbReference>
<keyword evidence="9" id="KW-0012">Acyltransferase</keyword>
<dbReference type="InterPro" id="IPR003447">
    <property type="entry name" value="FEMABX"/>
</dbReference>
<proteinExistence type="inferred from homology"/>
<keyword evidence="10" id="KW-0961">Cell wall biogenesis/degradation</keyword>
<comment type="catalytic activity">
    <reaction evidence="13">
        <text>beta-D-GlcNAc-(1-&gt;4)-Mur2Ac(oyl-L-Ala-D-isoglutaminyl-L-Lys-(N(6)-Gly)-D-Ala-D-Ala)-di-trans,octa-cis-undecaprenyl diphosphate + 2 glycyl-tRNA(Gly) = MurNAc-L-Ala-D-isoglutaminyl-L-Lys-(N(6)-tri-Gly)-D-Ala-D-Ala-diphospho-di-trans,octa-cis-undecaprenyl-GlcNAc + 2 tRNA(Gly) + 2 H(+)</text>
        <dbReference type="Rhea" id="RHEA:30439"/>
        <dbReference type="Rhea" id="RHEA-COMP:9664"/>
        <dbReference type="Rhea" id="RHEA-COMP:9683"/>
        <dbReference type="ChEBI" id="CHEBI:15378"/>
        <dbReference type="ChEBI" id="CHEBI:62234"/>
        <dbReference type="ChEBI" id="CHEBI:62235"/>
        <dbReference type="ChEBI" id="CHEBI:78442"/>
        <dbReference type="ChEBI" id="CHEBI:78522"/>
        <dbReference type="EC" id="2.3.2.17"/>
    </reaction>
</comment>
<comment type="similarity">
    <text evidence="2">Belongs to the FemABX family.</text>
</comment>
<evidence type="ECO:0000256" key="4">
    <source>
        <dbReference type="ARBA" id="ARBA00016236"/>
    </source>
</evidence>
<evidence type="ECO:0000256" key="6">
    <source>
        <dbReference type="ARBA" id="ARBA00022679"/>
    </source>
</evidence>
<evidence type="ECO:0000256" key="9">
    <source>
        <dbReference type="ARBA" id="ARBA00023315"/>
    </source>
</evidence>
<evidence type="ECO:0000256" key="12">
    <source>
        <dbReference type="ARBA" id="ARBA00032233"/>
    </source>
</evidence>
<keyword evidence="6" id="KW-0808">Transferase</keyword>
<protein>
    <recommendedName>
        <fullName evidence="4">Aminoacyltransferase FemA</fullName>
        <ecNumber evidence="3">2.3.2.17</ecNumber>
    </recommendedName>
    <alternativeName>
        <fullName evidence="12">Factor essential for expression of methicillin resistance A</fullName>
    </alternativeName>
    <alternativeName>
        <fullName evidence="11">N-acetylmuramoyl-L-alanyl-D-glutamyl-L-lysyl-(N6-glycyl)-D-alanyl-D-alanine-diphosphoundecaprenyl-N-acetylglucosamine:glycine glycyltransferase</fullName>
    </alternativeName>
</protein>
<dbReference type="InterPro" id="IPR010978">
    <property type="entry name" value="tRNA-bd_arm"/>
</dbReference>
<comment type="subcellular location">
    <subcellularLocation>
        <location evidence="1">Cytoplasm</location>
    </subcellularLocation>
</comment>
<evidence type="ECO:0000256" key="11">
    <source>
        <dbReference type="ARBA" id="ARBA00030706"/>
    </source>
</evidence>
<keyword evidence="8" id="KW-0573">Peptidoglycan synthesis</keyword>
<sequence length="414" mass="48878">MNFTTLKPAEYSEFVNNNFVHYTQSIAHYNYRQDNGGCVHLVGVKNGEEVLAACLITEAPALRILKYFYTHRGPVLDFNNQALVTCFFAGLKKYVKQHRGLFILVDPYVIENIRNPEGDIITSYDNKQLFKELNRLGYKHQGYSIGYSQLSQIRWLSVLNIQQKNDEALLQEMQYQTRRNIKKTIEMGVQVRTLDISETDKFFKLFQMAEEKHGFKFRDQRYFEEMQQMYSQNSMIKLAYIDLEKYITKLKQNEAQLTLEILELEKAMTITPNSKKKKTKLTQLQQQRNNQLKKIKEFEKLQQQEGNILHLAAAYYIYTKDEVYYLSSGSNPKYNFFKGVYSLQWDMINFAINHRIPRYNFYGITGDFSAEAEDYGVQQFKKGFNTQVEEYIGDFVLPVNKLLYKLFTLKQQEK</sequence>
<accession>A0A151A3V6</accession>
<evidence type="ECO:0000313" key="15">
    <source>
        <dbReference type="EMBL" id="KYH14068.1"/>
    </source>
</evidence>
<dbReference type="EC" id="2.3.2.17" evidence="3"/>
<evidence type="ECO:0000256" key="10">
    <source>
        <dbReference type="ARBA" id="ARBA00023316"/>
    </source>
</evidence>
<dbReference type="AlphaFoldDB" id="A0A151A3V6"/>
<name>A0A151A3V6_9STAP</name>
<dbReference type="PROSITE" id="PS51191">
    <property type="entry name" value="FEMABX"/>
    <property type="match status" value="1"/>
</dbReference>
<comment type="caution">
    <text evidence="15">The sequence shown here is derived from an EMBL/GenBank/DDBJ whole genome shotgun (WGS) entry which is preliminary data.</text>
</comment>
<reference evidence="15" key="1">
    <citation type="submission" date="2016-02" db="EMBL/GenBank/DDBJ databases">
        <title>Draft genome sequence of hydrocarbon degrading Staphylococcus saprophyticus Strain CNV2, isolated from crude-oil contaminated soil from Noonmati Oil Refinery, Guwahati, Assam, India.</title>
        <authorList>
            <person name="Mukherjee A."/>
            <person name="Chettri B."/>
            <person name="Langpoklakpam J."/>
            <person name="Singh A.K."/>
            <person name="Chattopadhyay D.J."/>
        </authorList>
    </citation>
    <scope>NUCLEOTIDE SEQUENCE [LARGE SCALE GENOMIC DNA]</scope>
    <source>
        <strain evidence="15">CNV2</strain>
    </source>
</reference>
<dbReference type="GO" id="GO:0009252">
    <property type="term" value="P:peptidoglycan biosynthetic process"/>
    <property type="evidence" value="ECO:0007669"/>
    <property type="project" value="UniProtKB-KW"/>
</dbReference>
<dbReference type="RefSeq" id="WP_061854291.1">
    <property type="nucleotide sequence ID" value="NZ_LUGM01000002.1"/>
</dbReference>
<feature type="coiled-coil region" evidence="14">
    <location>
        <begin position="247"/>
        <end position="304"/>
    </location>
</feature>
<dbReference type="Proteomes" id="UP000075418">
    <property type="component" value="Unassembled WGS sequence"/>
</dbReference>
<dbReference type="SUPFAM" id="SSF55729">
    <property type="entry name" value="Acyl-CoA N-acyltransferases (Nat)"/>
    <property type="match status" value="2"/>
</dbReference>
<evidence type="ECO:0000256" key="2">
    <source>
        <dbReference type="ARBA" id="ARBA00009943"/>
    </source>
</evidence>